<dbReference type="InterPro" id="IPR036388">
    <property type="entry name" value="WH-like_DNA-bd_sf"/>
</dbReference>
<evidence type="ECO:0000313" key="2">
    <source>
        <dbReference type="EMBL" id="GAA1675469.1"/>
    </source>
</evidence>
<dbReference type="PANTHER" id="PTHR33164:SF99">
    <property type="entry name" value="MARR FAMILY REGULATORY PROTEIN"/>
    <property type="match status" value="1"/>
</dbReference>
<gene>
    <name evidence="2" type="ORF">GCM10009765_25970</name>
</gene>
<name>A0ABP4SPK6_9ACTN</name>
<dbReference type="SMART" id="SM00347">
    <property type="entry name" value="HTH_MARR"/>
    <property type="match status" value="1"/>
</dbReference>
<dbReference type="Pfam" id="PF12802">
    <property type="entry name" value="MarR_2"/>
    <property type="match status" value="1"/>
</dbReference>
<dbReference type="EMBL" id="BAAANY010000009">
    <property type="protein sequence ID" value="GAA1675469.1"/>
    <property type="molecule type" value="Genomic_DNA"/>
</dbReference>
<dbReference type="Gene3D" id="1.10.10.10">
    <property type="entry name" value="Winged helix-like DNA-binding domain superfamily/Winged helix DNA-binding domain"/>
    <property type="match status" value="1"/>
</dbReference>
<reference evidence="3" key="1">
    <citation type="journal article" date="2019" name="Int. J. Syst. Evol. Microbiol.">
        <title>The Global Catalogue of Microorganisms (GCM) 10K type strain sequencing project: providing services to taxonomists for standard genome sequencing and annotation.</title>
        <authorList>
            <consortium name="The Broad Institute Genomics Platform"/>
            <consortium name="The Broad Institute Genome Sequencing Center for Infectious Disease"/>
            <person name="Wu L."/>
            <person name="Ma J."/>
        </authorList>
    </citation>
    <scope>NUCLEOTIDE SEQUENCE [LARGE SCALE GENOMIC DNA]</scope>
    <source>
        <strain evidence="3">JCM 14718</strain>
    </source>
</reference>
<dbReference type="RefSeq" id="WP_344310175.1">
    <property type="nucleotide sequence ID" value="NZ_BAAANY010000009.1"/>
</dbReference>
<dbReference type="InterPro" id="IPR036390">
    <property type="entry name" value="WH_DNA-bd_sf"/>
</dbReference>
<proteinExistence type="predicted"/>
<dbReference type="InterPro" id="IPR039422">
    <property type="entry name" value="MarR/SlyA-like"/>
</dbReference>
<keyword evidence="3" id="KW-1185">Reference proteome</keyword>
<accession>A0ABP4SPK6</accession>
<evidence type="ECO:0000313" key="3">
    <source>
        <dbReference type="Proteomes" id="UP001500618"/>
    </source>
</evidence>
<dbReference type="PROSITE" id="PS50995">
    <property type="entry name" value="HTH_MARR_2"/>
    <property type="match status" value="1"/>
</dbReference>
<feature type="domain" description="HTH marR-type" evidence="1">
    <location>
        <begin position="11"/>
        <end position="146"/>
    </location>
</feature>
<dbReference type="PANTHER" id="PTHR33164">
    <property type="entry name" value="TRANSCRIPTIONAL REGULATOR, MARR FAMILY"/>
    <property type="match status" value="1"/>
</dbReference>
<evidence type="ECO:0000259" key="1">
    <source>
        <dbReference type="PROSITE" id="PS50995"/>
    </source>
</evidence>
<dbReference type="InterPro" id="IPR000835">
    <property type="entry name" value="HTH_MarR-typ"/>
</dbReference>
<sequence length="152" mass="16901">MSETRWLTGPEQRAWRGYRRMRALLDLQITRDLIQDGLSDGDYDVLTGLSETPGQRLRLTELATLMHWSTSRLSHQVSRMQRRGLVDREEVAADGRGAEVVLTAAGLATIEAAAPAHVSSVREHFIDLLTAEQLKVLAELTETVVDHLSAAK</sequence>
<dbReference type="Proteomes" id="UP001500618">
    <property type="component" value="Unassembled WGS sequence"/>
</dbReference>
<comment type="caution">
    <text evidence="2">The sequence shown here is derived from an EMBL/GenBank/DDBJ whole genome shotgun (WGS) entry which is preliminary data.</text>
</comment>
<dbReference type="SUPFAM" id="SSF46785">
    <property type="entry name" value="Winged helix' DNA-binding domain"/>
    <property type="match status" value="1"/>
</dbReference>
<protein>
    <submittedName>
        <fullName evidence="2">MarR family transcriptional regulator</fullName>
    </submittedName>
</protein>
<organism evidence="2 3">
    <name type="scientific">Fodinicola feengrottensis</name>
    <dbReference type="NCBI Taxonomy" id="435914"/>
    <lineage>
        <taxon>Bacteria</taxon>
        <taxon>Bacillati</taxon>
        <taxon>Actinomycetota</taxon>
        <taxon>Actinomycetes</taxon>
        <taxon>Mycobacteriales</taxon>
        <taxon>Fodinicola</taxon>
    </lineage>
</organism>